<proteinExistence type="inferred from homology"/>
<dbReference type="KEGG" id="mbas:ALGA_4187"/>
<feature type="domain" description="Nitroreductase" evidence="3">
    <location>
        <begin position="7"/>
        <end position="160"/>
    </location>
</feature>
<keyword evidence="5" id="KW-1185">Reference proteome</keyword>
<dbReference type="PANTHER" id="PTHR43673">
    <property type="entry name" value="NAD(P)H NITROREDUCTASE YDGI-RELATED"/>
    <property type="match status" value="1"/>
</dbReference>
<dbReference type="SUPFAM" id="SSF55469">
    <property type="entry name" value="FMN-dependent nitroreductase-like"/>
    <property type="match status" value="1"/>
</dbReference>
<accession>A0A1Y1CPW2</accession>
<dbReference type="PANTHER" id="PTHR43673:SF10">
    <property type="entry name" value="NADH DEHYDROGENASE_NAD(P)H NITROREDUCTASE XCC3605-RELATED"/>
    <property type="match status" value="1"/>
</dbReference>
<reference evidence="4 5" key="1">
    <citation type="journal article" date="2018" name="Mar. Genomics">
        <title>Complete genome sequence of Marinifilaceae bacterium strain SPP2, isolated from the Antarctic marine sediment.</title>
        <authorList>
            <person name="Watanabe M."/>
            <person name="Kojima H."/>
            <person name="Fukui M."/>
        </authorList>
    </citation>
    <scope>NUCLEOTIDE SEQUENCE [LARGE SCALE GENOMIC DNA]</scope>
    <source>
        <strain evidence="4 5">SPP2</strain>
    </source>
</reference>
<gene>
    <name evidence="4" type="ORF">ALGA_4187</name>
</gene>
<keyword evidence="2" id="KW-0560">Oxidoreductase</keyword>
<dbReference type="InterPro" id="IPR000415">
    <property type="entry name" value="Nitroreductase-like"/>
</dbReference>
<dbReference type="Gene3D" id="3.40.109.10">
    <property type="entry name" value="NADH Oxidase"/>
    <property type="match status" value="1"/>
</dbReference>
<name>A0A1Y1CPW2_9BACT</name>
<evidence type="ECO:0000259" key="3">
    <source>
        <dbReference type="Pfam" id="PF00881"/>
    </source>
</evidence>
<dbReference type="OrthoDB" id="9775805at2"/>
<protein>
    <submittedName>
        <fullName evidence="4">Nitroreductase</fullName>
    </submittedName>
</protein>
<evidence type="ECO:0000313" key="4">
    <source>
        <dbReference type="EMBL" id="BAX82478.1"/>
    </source>
</evidence>
<dbReference type="Proteomes" id="UP000218267">
    <property type="component" value="Chromosome"/>
</dbReference>
<evidence type="ECO:0000256" key="2">
    <source>
        <dbReference type="ARBA" id="ARBA00023002"/>
    </source>
</evidence>
<evidence type="ECO:0000256" key="1">
    <source>
        <dbReference type="ARBA" id="ARBA00007118"/>
    </source>
</evidence>
<dbReference type="InterPro" id="IPR029479">
    <property type="entry name" value="Nitroreductase"/>
</dbReference>
<evidence type="ECO:0000313" key="5">
    <source>
        <dbReference type="Proteomes" id="UP000218267"/>
    </source>
</evidence>
<sequence>MDAIKMIEERRSVRKFKNEIVDRETMKEIVSISRWAPSWGNFQVARYTLVDDKDVIAKLATDGVDGFIYNVNTLKEAKGVAVLSFVKGKSGKLEGDDYATSKASVWEVFDAGLSCQTFCLTAHAKGVGTCVLGVINDKSISGIVGLPEEETVAALIVYGYEDGEHAPATPRKNVDDVLRFV</sequence>
<dbReference type="RefSeq" id="WP_096432827.1">
    <property type="nucleotide sequence ID" value="NZ_AP018042.1"/>
</dbReference>
<dbReference type="EMBL" id="AP018042">
    <property type="protein sequence ID" value="BAX82478.1"/>
    <property type="molecule type" value="Genomic_DNA"/>
</dbReference>
<dbReference type="GO" id="GO:0016491">
    <property type="term" value="F:oxidoreductase activity"/>
    <property type="evidence" value="ECO:0007669"/>
    <property type="project" value="UniProtKB-KW"/>
</dbReference>
<organism evidence="4 5">
    <name type="scientific">Labilibaculum antarcticum</name>
    <dbReference type="NCBI Taxonomy" id="1717717"/>
    <lineage>
        <taxon>Bacteria</taxon>
        <taxon>Pseudomonadati</taxon>
        <taxon>Bacteroidota</taxon>
        <taxon>Bacteroidia</taxon>
        <taxon>Marinilabiliales</taxon>
        <taxon>Marinifilaceae</taxon>
        <taxon>Labilibaculum</taxon>
    </lineage>
</organism>
<dbReference type="Pfam" id="PF00881">
    <property type="entry name" value="Nitroreductase"/>
    <property type="match status" value="1"/>
</dbReference>
<comment type="similarity">
    <text evidence="1">Belongs to the nitroreductase family.</text>
</comment>
<dbReference type="AlphaFoldDB" id="A0A1Y1CPW2"/>
<reference evidence="5" key="2">
    <citation type="journal article" date="2020" name="Antonie Van Leeuwenhoek">
        <title>Labilibaculum antarcticum sp. nov., a novel facultative anaerobic, psychrotorelant bacterium isolated from marine sediment of Antarctica.</title>
        <authorList>
            <person name="Watanabe M."/>
            <person name="Kojima H."/>
            <person name="Fukui M."/>
        </authorList>
    </citation>
    <scope>NUCLEOTIDE SEQUENCE [LARGE SCALE GENOMIC DNA]</scope>
    <source>
        <strain evidence="5">SPP2</strain>
    </source>
</reference>